<gene>
    <name evidence="1" type="ORF">DPMN_014730</name>
</gene>
<accession>A0A9D4N7W0</accession>
<dbReference type="AlphaFoldDB" id="A0A9D4N7W0"/>
<sequence>MTQVGISRAILASVEISLIGLNRNDPGGHLNNNNGMLSIARRTTHSLTPTMAAQGKSLILTSKLYLSGVW</sequence>
<reference evidence="1" key="1">
    <citation type="journal article" date="2019" name="bioRxiv">
        <title>The Genome of the Zebra Mussel, Dreissena polymorpha: A Resource for Invasive Species Research.</title>
        <authorList>
            <person name="McCartney M.A."/>
            <person name="Auch B."/>
            <person name="Kono T."/>
            <person name="Mallez S."/>
            <person name="Zhang Y."/>
            <person name="Obille A."/>
            <person name="Becker A."/>
            <person name="Abrahante J.E."/>
            <person name="Garbe J."/>
            <person name="Badalamenti J.P."/>
            <person name="Herman A."/>
            <person name="Mangelson H."/>
            <person name="Liachko I."/>
            <person name="Sullivan S."/>
            <person name="Sone E.D."/>
            <person name="Koren S."/>
            <person name="Silverstein K.A.T."/>
            <person name="Beckman K.B."/>
            <person name="Gohl D.M."/>
        </authorList>
    </citation>
    <scope>NUCLEOTIDE SEQUENCE</scope>
    <source>
        <strain evidence="1">Duluth1</strain>
        <tissue evidence="1">Whole animal</tissue>
    </source>
</reference>
<dbReference type="EMBL" id="JAIWYP010000001">
    <property type="protein sequence ID" value="KAH3890645.1"/>
    <property type="molecule type" value="Genomic_DNA"/>
</dbReference>
<protein>
    <submittedName>
        <fullName evidence="1">Uncharacterized protein</fullName>
    </submittedName>
</protein>
<dbReference type="Proteomes" id="UP000828390">
    <property type="component" value="Unassembled WGS sequence"/>
</dbReference>
<reference evidence="1" key="2">
    <citation type="submission" date="2020-11" db="EMBL/GenBank/DDBJ databases">
        <authorList>
            <person name="McCartney M.A."/>
            <person name="Auch B."/>
            <person name="Kono T."/>
            <person name="Mallez S."/>
            <person name="Becker A."/>
            <person name="Gohl D.M."/>
            <person name="Silverstein K.A.T."/>
            <person name="Koren S."/>
            <person name="Bechman K.B."/>
            <person name="Herman A."/>
            <person name="Abrahante J.E."/>
            <person name="Garbe J."/>
        </authorList>
    </citation>
    <scope>NUCLEOTIDE SEQUENCE</scope>
    <source>
        <strain evidence="1">Duluth1</strain>
        <tissue evidence="1">Whole animal</tissue>
    </source>
</reference>
<organism evidence="1 2">
    <name type="scientific">Dreissena polymorpha</name>
    <name type="common">Zebra mussel</name>
    <name type="synonym">Mytilus polymorpha</name>
    <dbReference type="NCBI Taxonomy" id="45954"/>
    <lineage>
        <taxon>Eukaryota</taxon>
        <taxon>Metazoa</taxon>
        <taxon>Spiralia</taxon>
        <taxon>Lophotrochozoa</taxon>
        <taxon>Mollusca</taxon>
        <taxon>Bivalvia</taxon>
        <taxon>Autobranchia</taxon>
        <taxon>Heteroconchia</taxon>
        <taxon>Euheterodonta</taxon>
        <taxon>Imparidentia</taxon>
        <taxon>Neoheterodontei</taxon>
        <taxon>Myida</taxon>
        <taxon>Dreissenoidea</taxon>
        <taxon>Dreissenidae</taxon>
        <taxon>Dreissena</taxon>
    </lineage>
</organism>
<evidence type="ECO:0000313" key="1">
    <source>
        <dbReference type="EMBL" id="KAH3890645.1"/>
    </source>
</evidence>
<keyword evidence="2" id="KW-1185">Reference proteome</keyword>
<evidence type="ECO:0000313" key="2">
    <source>
        <dbReference type="Proteomes" id="UP000828390"/>
    </source>
</evidence>
<comment type="caution">
    <text evidence="1">The sequence shown here is derived from an EMBL/GenBank/DDBJ whole genome shotgun (WGS) entry which is preliminary data.</text>
</comment>
<name>A0A9D4N7W0_DREPO</name>
<proteinExistence type="predicted"/>